<dbReference type="PANTHER" id="PTHR37285">
    <property type="entry name" value="SPORE WALL MATURATION PROTEIN DIT1"/>
    <property type="match status" value="1"/>
</dbReference>
<dbReference type="PANTHER" id="PTHR37285:SF5">
    <property type="entry name" value="SPORE WALL MATURATION PROTEIN DIT1"/>
    <property type="match status" value="1"/>
</dbReference>
<dbReference type="Gramene" id="EFJ32443">
    <property type="protein sequence ID" value="EFJ32443"/>
    <property type="gene ID" value="SELMODRAFT_407933"/>
</dbReference>
<keyword evidence="2" id="KW-1185">Reference proteome</keyword>
<dbReference type="InParanoid" id="D8R584"/>
<accession>D8R584</accession>
<dbReference type="AlphaFoldDB" id="D8R584"/>
<name>D8R584_SELML</name>
<reference evidence="1 2" key="1">
    <citation type="journal article" date="2011" name="Science">
        <title>The Selaginella genome identifies genetic changes associated with the evolution of vascular plants.</title>
        <authorList>
            <person name="Banks J.A."/>
            <person name="Nishiyama T."/>
            <person name="Hasebe M."/>
            <person name="Bowman J.L."/>
            <person name="Gribskov M."/>
            <person name="dePamphilis C."/>
            <person name="Albert V.A."/>
            <person name="Aono N."/>
            <person name="Aoyama T."/>
            <person name="Ambrose B.A."/>
            <person name="Ashton N.W."/>
            <person name="Axtell M.J."/>
            <person name="Barker E."/>
            <person name="Barker M.S."/>
            <person name="Bennetzen J.L."/>
            <person name="Bonawitz N.D."/>
            <person name="Chapple C."/>
            <person name="Cheng C."/>
            <person name="Correa L.G."/>
            <person name="Dacre M."/>
            <person name="DeBarry J."/>
            <person name="Dreyer I."/>
            <person name="Elias M."/>
            <person name="Engstrom E.M."/>
            <person name="Estelle M."/>
            <person name="Feng L."/>
            <person name="Finet C."/>
            <person name="Floyd S.K."/>
            <person name="Frommer W.B."/>
            <person name="Fujita T."/>
            <person name="Gramzow L."/>
            <person name="Gutensohn M."/>
            <person name="Harholt J."/>
            <person name="Hattori M."/>
            <person name="Heyl A."/>
            <person name="Hirai T."/>
            <person name="Hiwatashi Y."/>
            <person name="Ishikawa M."/>
            <person name="Iwata M."/>
            <person name="Karol K.G."/>
            <person name="Koehler B."/>
            <person name="Kolukisaoglu U."/>
            <person name="Kubo M."/>
            <person name="Kurata T."/>
            <person name="Lalonde S."/>
            <person name="Li K."/>
            <person name="Li Y."/>
            <person name="Litt A."/>
            <person name="Lyons E."/>
            <person name="Manning G."/>
            <person name="Maruyama T."/>
            <person name="Michael T.P."/>
            <person name="Mikami K."/>
            <person name="Miyazaki S."/>
            <person name="Morinaga S."/>
            <person name="Murata T."/>
            <person name="Mueller-Roeber B."/>
            <person name="Nelson D.R."/>
            <person name="Obara M."/>
            <person name="Oguri Y."/>
            <person name="Olmstead R.G."/>
            <person name="Onodera N."/>
            <person name="Petersen B.L."/>
            <person name="Pils B."/>
            <person name="Prigge M."/>
            <person name="Rensing S.A."/>
            <person name="Riano-Pachon D.M."/>
            <person name="Roberts A.W."/>
            <person name="Sato Y."/>
            <person name="Scheller H.V."/>
            <person name="Schulz B."/>
            <person name="Schulz C."/>
            <person name="Shakirov E.V."/>
            <person name="Shibagaki N."/>
            <person name="Shinohara N."/>
            <person name="Shippen D.E."/>
            <person name="Soerensen I."/>
            <person name="Sotooka R."/>
            <person name="Sugimoto N."/>
            <person name="Sugita M."/>
            <person name="Sumikawa N."/>
            <person name="Tanurdzic M."/>
            <person name="Theissen G."/>
            <person name="Ulvskov P."/>
            <person name="Wakazuki S."/>
            <person name="Weng J.K."/>
            <person name="Willats W.W."/>
            <person name="Wipf D."/>
            <person name="Wolf P.G."/>
            <person name="Yang L."/>
            <person name="Zimmer A.D."/>
            <person name="Zhu Q."/>
            <person name="Mitros T."/>
            <person name="Hellsten U."/>
            <person name="Loque D."/>
            <person name="Otillar R."/>
            <person name="Salamov A."/>
            <person name="Schmutz J."/>
            <person name="Shapiro H."/>
            <person name="Lindquist E."/>
            <person name="Lucas S."/>
            <person name="Rokhsar D."/>
            <person name="Grigoriev I.V."/>
        </authorList>
    </citation>
    <scope>NUCLEOTIDE SEQUENCE [LARGE SCALE GENOMIC DNA]</scope>
</reference>
<dbReference type="EMBL" id="GL377572">
    <property type="protein sequence ID" value="EFJ32443.1"/>
    <property type="molecule type" value="Genomic_DNA"/>
</dbReference>
<evidence type="ECO:0000313" key="2">
    <source>
        <dbReference type="Proteomes" id="UP000001514"/>
    </source>
</evidence>
<organism evidence="2">
    <name type="scientific">Selaginella moellendorffii</name>
    <name type="common">Spikemoss</name>
    <dbReference type="NCBI Taxonomy" id="88036"/>
    <lineage>
        <taxon>Eukaryota</taxon>
        <taxon>Viridiplantae</taxon>
        <taxon>Streptophyta</taxon>
        <taxon>Embryophyta</taxon>
        <taxon>Tracheophyta</taxon>
        <taxon>Lycopodiopsida</taxon>
        <taxon>Selaginellales</taxon>
        <taxon>Selaginellaceae</taxon>
        <taxon>Selaginella</taxon>
    </lineage>
</organism>
<dbReference type="eggNOG" id="ENOG502QRI9">
    <property type="taxonomic scope" value="Eukaryota"/>
</dbReference>
<evidence type="ECO:0000313" key="1">
    <source>
        <dbReference type="EMBL" id="EFJ32443.1"/>
    </source>
</evidence>
<dbReference type="KEGG" id="smo:SELMODRAFT_407933"/>
<dbReference type="Pfam" id="PF05141">
    <property type="entry name" value="DIT1_PvcA"/>
    <property type="match status" value="1"/>
</dbReference>
<dbReference type="Proteomes" id="UP000001514">
    <property type="component" value="Unassembled WGS sequence"/>
</dbReference>
<sequence length="514" mass="57847">MGYPKDKIAFMYIHRERGEVCFISQSASWHVPVADQGGDGFVFSSMVASTAAELEAAKNATRSTAPEIHKYNISFLDAASSSSWEATVYERYIGNGFEGVVFSMDEPALESSATDYLATLLLDNSVMTRDCLLEPFASHTPLEVDVIASKVVDIIEANYIHFPRHDQWFTSGGKQRFADKVRYHVARNVPLEFILPAFPVKSCNSDKTLGKYPDKAEELAIHSMKIVADLIKAVYAPGVHYNVVSDGHVFSDLVGSDDATVDTYGEMFREMAHDLYPGLVSFYRLDEFLLDNHSDESIEELVSGTELEHPVATDLTSNAETARRALIRLFGSDESAVHRDIKEDPETRNLYRGFSRFMLEDLYEHKSCKSLPSKSAKKKLCSQVGFLMILRNRAYSAMVEWLFPLQLRVSIHPHPNRGPKYGINVIHSSLVAAQRSSEERNFHIPTPWHNTVVELADGKFLLLHSKVIRGWGSGVGDLAWELEHEMLLKRDGFEMALVRYPDGRPSHYRQVSVC</sequence>
<gene>
    <name evidence="1" type="ORF">SELMODRAFT_407933</name>
</gene>
<dbReference type="HOGENOM" id="CLU_025510_1_0_1"/>
<proteinExistence type="predicted"/>
<dbReference type="OrthoDB" id="429813at2759"/>
<dbReference type="InterPro" id="IPR007817">
    <property type="entry name" value="Isocyanide_synthase_DIT1"/>
</dbReference>
<protein>
    <recommendedName>
        <fullName evidence="3">Pyoverdine/dityrosine biosynthesis protein</fullName>
    </recommendedName>
</protein>
<evidence type="ECO:0008006" key="3">
    <source>
        <dbReference type="Google" id="ProtNLM"/>
    </source>
</evidence>